<protein>
    <submittedName>
        <fullName evidence="1">Uncharacterized protein</fullName>
    </submittedName>
</protein>
<gene>
    <name evidence="1" type="ORF">DSO57_1002834</name>
</gene>
<dbReference type="Proteomes" id="UP001165960">
    <property type="component" value="Unassembled WGS sequence"/>
</dbReference>
<dbReference type="EMBL" id="QTSX02006396">
    <property type="protein sequence ID" value="KAJ9055539.1"/>
    <property type="molecule type" value="Genomic_DNA"/>
</dbReference>
<comment type="caution">
    <text evidence="1">The sequence shown here is derived from an EMBL/GenBank/DDBJ whole genome shotgun (WGS) entry which is preliminary data.</text>
</comment>
<accession>A0ACC2RZJ9</accession>
<proteinExistence type="predicted"/>
<reference evidence="1" key="1">
    <citation type="submission" date="2022-04" db="EMBL/GenBank/DDBJ databases">
        <title>Genome of the entomopathogenic fungus Entomophthora muscae.</title>
        <authorList>
            <person name="Elya C."/>
            <person name="Lovett B.R."/>
            <person name="Lee E."/>
            <person name="Macias A.M."/>
            <person name="Hajek A.E."/>
            <person name="De Bivort B.L."/>
            <person name="Kasson M.T."/>
            <person name="De Fine Licht H.H."/>
            <person name="Stajich J.E."/>
        </authorList>
    </citation>
    <scope>NUCLEOTIDE SEQUENCE</scope>
    <source>
        <strain evidence="1">Berkeley</strain>
    </source>
</reference>
<evidence type="ECO:0000313" key="2">
    <source>
        <dbReference type="Proteomes" id="UP001165960"/>
    </source>
</evidence>
<organism evidence="1 2">
    <name type="scientific">Entomophthora muscae</name>
    <dbReference type="NCBI Taxonomy" id="34485"/>
    <lineage>
        <taxon>Eukaryota</taxon>
        <taxon>Fungi</taxon>
        <taxon>Fungi incertae sedis</taxon>
        <taxon>Zoopagomycota</taxon>
        <taxon>Entomophthoromycotina</taxon>
        <taxon>Entomophthoromycetes</taxon>
        <taxon>Entomophthorales</taxon>
        <taxon>Entomophthoraceae</taxon>
        <taxon>Entomophthora</taxon>
    </lineage>
</organism>
<name>A0ACC2RZJ9_9FUNG</name>
<evidence type="ECO:0000313" key="1">
    <source>
        <dbReference type="EMBL" id="KAJ9055539.1"/>
    </source>
</evidence>
<sequence>MTLPLTLLPNRPMETPTAAETMFTQLFGVLYITLTGIVDTMVPNSVPWSLLGWSVSYIIKLAPILWWPLPSGLAVFCPEPTNASIYSWLPDSTSETLMGLHENSKVDCSPSQKIHIPLALLDPHHCHRSNEENAPSNAPSADTLGPPWKPDSNHSITSGGSESTKPHASQSKEEFTDDYGSEEDNEDHSKKTTKQPGQGEILGCICGFTSLLSPLYLPLTSLCLTLALVVPLQQSVLMTLFWLTFPLNQNLWIIAL</sequence>
<keyword evidence="2" id="KW-1185">Reference proteome</keyword>